<keyword evidence="3" id="KW-1185">Reference proteome</keyword>
<dbReference type="InterPro" id="IPR045350">
    <property type="entry name" value="DUF5968"/>
</dbReference>
<sequence>MSKSLVVLLVGVLCLAIWLFLYMLSYSNMYIKNKLTLLMSSAFGLPVSYAYSIFATIIYCLLPLISCFILGKTAGFHFLQLFSFSYGGMLLLVIMMAVIGVMSVMAVFLMVILTIKPKMNIQEEMSKIKWIEGIFMVPAKVAWLLPMCSACFEEVFFRGAFLKGLMVSGMNTLAAVGIVTAAFVINQCILADTKVQKLILGISSFAISAIGSIAFLACGSIIPSMIMHASFAGFYTSGKK</sequence>
<dbReference type="RefSeq" id="WP_092476049.1">
    <property type="nucleotide sequence ID" value="NZ_FOHN01000003.1"/>
</dbReference>
<keyword evidence="2" id="KW-0645">Protease</keyword>
<dbReference type="EMBL" id="FOHN01000003">
    <property type="protein sequence ID" value="SES77506.1"/>
    <property type="molecule type" value="Genomic_DNA"/>
</dbReference>
<dbReference type="Proteomes" id="UP000199800">
    <property type="component" value="Unassembled WGS sequence"/>
</dbReference>
<keyword evidence="1" id="KW-1133">Transmembrane helix</keyword>
<proteinExistence type="predicted"/>
<evidence type="ECO:0000313" key="3">
    <source>
        <dbReference type="Proteomes" id="UP000199800"/>
    </source>
</evidence>
<keyword evidence="2" id="KW-0378">Hydrolase</keyword>
<name>A0A1H9Z7H8_9FIRM</name>
<dbReference type="AlphaFoldDB" id="A0A1H9Z7H8"/>
<dbReference type="STRING" id="29364.SAMN04487772_10341"/>
<feature type="transmembrane region" description="Helical" evidence="1">
    <location>
        <begin position="6"/>
        <end position="26"/>
    </location>
</feature>
<dbReference type="GO" id="GO:0004175">
    <property type="term" value="F:endopeptidase activity"/>
    <property type="evidence" value="ECO:0007669"/>
    <property type="project" value="UniProtKB-ARBA"/>
</dbReference>
<keyword evidence="1" id="KW-0472">Membrane</keyword>
<protein>
    <submittedName>
        <fullName evidence="2">CAAX protease self-immunity</fullName>
    </submittedName>
</protein>
<reference evidence="2 3" key="1">
    <citation type="submission" date="2016-10" db="EMBL/GenBank/DDBJ databases">
        <authorList>
            <person name="de Groot N.N."/>
        </authorList>
    </citation>
    <scope>NUCLEOTIDE SEQUENCE [LARGE SCALE GENOMIC DNA]</scope>
    <source>
        <strain evidence="2 3">DSM 1801</strain>
    </source>
</reference>
<feature type="transmembrane region" description="Helical" evidence="1">
    <location>
        <begin position="165"/>
        <end position="186"/>
    </location>
</feature>
<keyword evidence="1" id="KW-0812">Transmembrane</keyword>
<evidence type="ECO:0000256" key="1">
    <source>
        <dbReference type="SAM" id="Phobius"/>
    </source>
</evidence>
<dbReference type="GO" id="GO:0080120">
    <property type="term" value="P:CAAX-box protein maturation"/>
    <property type="evidence" value="ECO:0007669"/>
    <property type="project" value="UniProtKB-ARBA"/>
</dbReference>
<organism evidence="2 3">
    <name type="scientific">[Clostridium] polysaccharolyticum</name>
    <dbReference type="NCBI Taxonomy" id="29364"/>
    <lineage>
        <taxon>Bacteria</taxon>
        <taxon>Bacillati</taxon>
        <taxon>Bacillota</taxon>
        <taxon>Clostridia</taxon>
        <taxon>Lachnospirales</taxon>
        <taxon>Lachnospiraceae</taxon>
    </lineage>
</organism>
<feature type="transmembrane region" description="Helical" evidence="1">
    <location>
        <begin position="91"/>
        <end position="115"/>
    </location>
</feature>
<feature type="transmembrane region" description="Helical" evidence="1">
    <location>
        <begin position="198"/>
        <end position="222"/>
    </location>
</feature>
<evidence type="ECO:0000313" key="2">
    <source>
        <dbReference type="EMBL" id="SES77506.1"/>
    </source>
</evidence>
<feature type="transmembrane region" description="Helical" evidence="1">
    <location>
        <begin position="47"/>
        <end position="71"/>
    </location>
</feature>
<dbReference type="GO" id="GO:0006508">
    <property type="term" value="P:proteolysis"/>
    <property type="evidence" value="ECO:0007669"/>
    <property type="project" value="UniProtKB-KW"/>
</dbReference>
<gene>
    <name evidence="2" type="ORF">SAMN04487772_10341</name>
</gene>
<dbReference type="OrthoDB" id="2082732at2"/>
<accession>A0A1H9Z7H8</accession>
<dbReference type="Pfam" id="PF19393">
    <property type="entry name" value="DUF5968"/>
    <property type="match status" value="1"/>
</dbReference>